<sequence>MSYSDTVMLEVCTKVSNSLALALRTLSGKNRSKKATLNSLQANGVALVGLPLHKELYHSCATSSNWKAASSTDRTLEHPKALQIFSILSKKTWGFSDASDP</sequence>
<dbReference type="AlphaFoldDB" id="A0A061FIK1"/>
<reference evidence="1 2" key="1">
    <citation type="journal article" date="2013" name="Genome Biol.">
        <title>The genome sequence of the most widely cultivated cacao type and its use to identify candidate genes regulating pod color.</title>
        <authorList>
            <person name="Motamayor J.C."/>
            <person name="Mockaitis K."/>
            <person name="Schmutz J."/>
            <person name="Haiminen N."/>
            <person name="Iii D.L."/>
            <person name="Cornejo O."/>
            <person name="Findley S.D."/>
            <person name="Zheng P."/>
            <person name="Utro F."/>
            <person name="Royaert S."/>
            <person name="Saski C."/>
            <person name="Jenkins J."/>
            <person name="Podicheti R."/>
            <person name="Zhao M."/>
            <person name="Scheffler B.E."/>
            <person name="Stack J.C."/>
            <person name="Feltus F.A."/>
            <person name="Mustiga G.M."/>
            <person name="Amores F."/>
            <person name="Phillips W."/>
            <person name="Marelli J.P."/>
            <person name="May G.D."/>
            <person name="Shapiro H."/>
            <person name="Ma J."/>
            <person name="Bustamante C.D."/>
            <person name="Schnell R.J."/>
            <person name="Main D."/>
            <person name="Gilbert D."/>
            <person name="Parida L."/>
            <person name="Kuhn D.N."/>
        </authorList>
    </citation>
    <scope>NUCLEOTIDE SEQUENCE [LARGE SCALE GENOMIC DNA]</scope>
    <source>
        <strain evidence="2">cv. Matina 1-6</strain>
    </source>
</reference>
<dbReference type="Proteomes" id="UP000026915">
    <property type="component" value="Chromosome 8"/>
</dbReference>
<gene>
    <name evidence="1" type="ORF">TCM_035927</name>
</gene>
<dbReference type="Gramene" id="EOY16911">
    <property type="protein sequence ID" value="EOY16911"/>
    <property type="gene ID" value="TCM_035927"/>
</dbReference>
<keyword evidence="2" id="KW-1185">Reference proteome</keyword>
<accession>A0A061FIK1</accession>
<evidence type="ECO:0000313" key="2">
    <source>
        <dbReference type="Proteomes" id="UP000026915"/>
    </source>
</evidence>
<dbReference type="InParanoid" id="A0A061FIK1"/>
<dbReference type="EMBL" id="CM001886">
    <property type="protein sequence ID" value="EOY16911.1"/>
    <property type="molecule type" value="Genomic_DNA"/>
</dbReference>
<organism evidence="1 2">
    <name type="scientific">Theobroma cacao</name>
    <name type="common">Cacao</name>
    <name type="synonym">Cocoa</name>
    <dbReference type="NCBI Taxonomy" id="3641"/>
    <lineage>
        <taxon>Eukaryota</taxon>
        <taxon>Viridiplantae</taxon>
        <taxon>Streptophyta</taxon>
        <taxon>Embryophyta</taxon>
        <taxon>Tracheophyta</taxon>
        <taxon>Spermatophyta</taxon>
        <taxon>Magnoliopsida</taxon>
        <taxon>eudicotyledons</taxon>
        <taxon>Gunneridae</taxon>
        <taxon>Pentapetalae</taxon>
        <taxon>rosids</taxon>
        <taxon>malvids</taxon>
        <taxon>Malvales</taxon>
        <taxon>Malvaceae</taxon>
        <taxon>Byttnerioideae</taxon>
        <taxon>Theobroma</taxon>
    </lineage>
</organism>
<proteinExistence type="predicted"/>
<name>A0A061FIK1_THECC</name>
<evidence type="ECO:0000313" key="1">
    <source>
        <dbReference type="EMBL" id="EOY16911.1"/>
    </source>
</evidence>
<dbReference type="HOGENOM" id="CLU_2296814_0_0_1"/>
<protein>
    <submittedName>
        <fullName evidence="1">Uncharacterized protein</fullName>
    </submittedName>
</protein>